<sequence>MLQPMGWSLRSETDVKDLETMLRAIRIGLFIGVVIGMSV</sequence>
<dbReference type="AlphaFoldDB" id="A0A8E0TTL8"/>
<gene>
    <name evidence="1" type="ORF">MBEBAB_2621</name>
</gene>
<evidence type="ECO:0000313" key="1">
    <source>
        <dbReference type="EMBL" id="GAD60371.1"/>
    </source>
</evidence>
<dbReference type="Proteomes" id="UP000016569">
    <property type="component" value="Unassembled WGS sequence"/>
</dbReference>
<protein>
    <submittedName>
        <fullName evidence="1">Uncharacterized protein</fullName>
    </submittedName>
</protein>
<comment type="caution">
    <text evidence="1">The sequence shown here is derived from an EMBL/GenBank/DDBJ whole genome shotgun (WGS) entry which is preliminary data.</text>
</comment>
<organism evidence="1 2">
    <name type="scientific">Brevundimonas abyssalis TAR-001</name>
    <dbReference type="NCBI Taxonomy" id="1391729"/>
    <lineage>
        <taxon>Bacteria</taxon>
        <taxon>Pseudomonadati</taxon>
        <taxon>Pseudomonadota</taxon>
        <taxon>Alphaproteobacteria</taxon>
        <taxon>Caulobacterales</taxon>
        <taxon>Caulobacteraceae</taxon>
        <taxon>Brevundimonas</taxon>
    </lineage>
</organism>
<evidence type="ECO:0000313" key="2">
    <source>
        <dbReference type="Proteomes" id="UP000016569"/>
    </source>
</evidence>
<reference evidence="2" key="1">
    <citation type="journal article" date="2013" name="Genome Announc.">
        <title>Draft Genome Sequence of the Dimorphic Prosthecate Bacterium Brevundimonas abyssalis TAR-001T.</title>
        <authorList>
            <person name="Tsubouchi T."/>
            <person name="Nishi S."/>
            <person name="Usui K."/>
            <person name="Shimane Y."/>
            <person name="Takaki Y."/>
            <person name="Maruyama T."/>
            <person name="Hatada Y."/>
        </authorList>
    </citation>
    <scope>NUCLEOTIDE SEQUENCE [LARGE SCALE GENOMIC DNA]</scope>
    <source>
        <strain evidence="2">TAR-001</strain>
    </source>
</reference>
<keyword evidence="2" id="KW-1185">Reference proteome</keyword>
<name>A0A8E0TTL8_9CAUL</name>
<proteinExistence type="predicted"/>
<dbReference type="EMBL" id="BATC01000070">
    <property type="protein sequence ID" value="GAD60371.1"/>
    <property type="molecule type" value="Genomic_DNA"/>
</dbReference>
<accession>A0A8E0TTL8</accession>